<evidence type="ECO:0000256" key="7">
    <source>
        <dbReference type="ARBA" id="ARBA00022862"/>
    </source>
</evidence>
<gene>
    <name evidence="15" type="ORF">g.11198</name>
</gene>
<keyword evidence="7" id="KW-0049">Antioxidant</keyword>
<evidence type="ECO:0000256" key="8">
    <source>
        <dbReference type="ARBA" id="ARBA00023008"/>
    </source>
</evidence>
<comment type="similarity">
    <text evidence="10">In the C-terminal section; belongs to the Cu-Zn superoxide dismutase family.</text>
</comment>
<organism evidence="15">
    <name type="scientific">Cuerna arida</name>
    <dbReference type="NCBI Taxonomy" id="1464854"/>
    <lineage>
        <taxon>Eukaryota</taxon>
        <taxon>Metazoa</taxon>
        <taxon>Ecdysozoa</taxon>
        <taxon>Arthropoda</taxon>
        <taxon>Hexapoda</taxon>
        <taxon>Insecta</taxon>
        <taxon>Pterygota</taxon>
        <taxon>Neoptera</taxon>
        <taxon>Paraneoptera</taxon>
        <taxon>Hemiptera</taxon>
        <taxon>Auchenorrhyncha</taxon>
        <taxon>Membracoidea</taxon>
        <taxon>Cicadellidae</taxon>
        <taxon>Cicadellinae</taxon>
        <taxon>Proconiini</taxon>
        <taxon>Cuerna</taxon>
    </lineage>
</organism>
<keyword evidence="9" id="KW-1015">Disulfide bond</keyword>
<dbReference type="GO" id="GO:0004784">
    <property type="term" value="F:superoxide dismutase activity"/>
    <property type="evidence" value="ECO:0007669"/>
    <property type="project" value="UniProtKB-EC"/>
</dbReference>
<feature type="region of interest" description="Disordered" evidence="13">
    <location>
        <begin position="146"/>
        <end position="170"/>
    </location>
</feature>
<dbReference type="FunFam" id="2.60.40.200:FF:000004">
    <property type="entry name" value="Copper chaperone for superoxide dismutase"/>
    <property type="match status" value="1"/>
</dbReference>
<evidence type="ECO:0000256" key="6">
    <source>
        <dbReference type="ARBA" id="ARBA00022833"/>
    </source>
</evidence>
<evidence type="ECO:0000256" key="1">
    <source>
        <dbReference type="ARBA" id="ARBA00001947"/>
    </source>
</evidence>
<dbReference type="PRINTS" id="PR00068">
    <property type="entry name" value="CUZNDISMTASE"/>
</dbReference>
<dbReference type="PANTHER" id="PTHR10003">
    <property type="entry name" value="SUPEROXIDE DISMUTASE CU-ZN -RELATED"/>
    <property type="match status" value="1"/>
</dbReference>
<keyword evidence="6" id="KW-0862">Zinc</keyword>
<sequence length="274" mass="29170">MASSKIEFAVNMTCQSCVSKIKNSLVSVDGIDNVDVDLQQKTVVVDTSLPSSVIQSRIESTGLRAILRGYGFQSGGEQHAAVAMLGGDTGYSYGKVKGVVRLVQLDNDHCVIDGTIDGLSPGRHGLHIHECGDISQGCVSVGEHFSLQNTRHGGPDDDPQNRHTGDLGNIEADESGRATFRLVDKVLKVWDVIGRSVVVTEGADDLGKGNSPNSLKDGNSGERLSCGIISRSAGLFENQKQICACDGVTIWDERDRPVVGAGRRVTQSSLCAYI</sequence>
<dbReference type="EMBL" id="GECZ01011968">
    <property type="protein sequence ID" value="JAS57801.1"/>
    <property type="molecule type" value="Transcribed_RNA"/>
</dbReference>
<accession>A0A1B6G5Y1</accession>
<evidence type="ECO:0000256" key="3">
    <source>
        <dbReference type="ARBA" id="ARBA00010457"/>
    </source>
</evidence>
<dbReference type="PROSITE" id="PS00332">
    <property type="entry name" value="SOD_CU_ZN_2"/>
    <property type="match status" value="1"/>
</dbReference>
<feature type="compositionally biased region" description="Basic and acidic residues" evidence="13">
    <location>
        <begin position="153"/>
        <end position="165"/>
    </location>
</feature>
<dbReference type="Pfam" id="PF00403">
    <property type="entry name" value="HMA"/>
    <property type="match status" value="1"/>
</dbReference>
<proteinExistence type="inferred from homology"/>
<dbReference type="CDD" id="cd00371">
    <property type="entry name" value="HMA"/>
    <property type="match status" value="1"/>
</dbReference>
<keyword evidence="5" id="KW-0479">Metal-binding</keyword>
<keyword evidence="8" id="KW-0186">Copper</keyword>
<evidence type="ECO:0000259" key="14">
    <source>
        <dbReference type="PROSITE" id="PS50846"/>
    </source>
</evidence>
<dbReference type="GO" id="GO:0005507">
    <property type="term" value="F:copper ion binding"/>
    <property type="evidence" value="ECO:0007669"/>
    <property type="project" value="InterPro"/>
</dbReference>
<evidence type="ECO:0000256" key="13">
    <source>
        <dbReference type="SAM" id="MobiDB-lite"/>
    </source>
</evidence>
<comment type="cofactor">
    <cofactor evidence="2">
        <name>Cu(2+)</name>
        <dbReference type="ChEBI" id="CHEBI:29036"/>
    </cofactor>
</comment>
<dbReference type="InterPro" id="IPR018152">
    <property type="entry name" value="SOD_Cu/Zn_BS"/>
</dbReference>
<dbReference type="Gene3D" id="2.60.40.200">
    <property type="entry name" value="Superoxide dismutase, copper/zinc binding domain"/>
    <property type="match status" value="1"/>
</dbReference>
<dbReference type="Gene3D" id="3.30.70.100">
    <property type="match status" value="1"/>
</dbReference>
<feature type="domain" description="HMA" evidence="14">
    <location>
        <begin position="3"/>
        <end position="66"/>
    </location>
</feature>
<dbReference type="PROSITE" id="PS50846">
    <property type="entry name" value="HMA_2"/>
    <property type="match status" value="1"/>
</dbReference>
<reference evidence="15" key="1">
    <citation type="submission" date="2015-11" db="EMBL/GenBank/DDBJ databases">
        <title>De novo transcriptome assembly of four potential Pierce s Disease insect vectors from Arizona vineyards.</title>
        <authorList>
            <person name="Tassone E.E."/>
        </authorList>
    </citation>
    <scope>NUCLEOTIDE SEQUENCE</scope>
</reference>
<name>A0A1B6G5Y1_9HEMI</name>
<dbReference type="AlphaFoldDB" id="A0A1B6G5Y1"/>
<dbReference type="EC" id="1.15.1.1" evidence="4"/>
<dbReference type="CDD" id="cd00305">
    <property type="entry name" value="Cu-Zn_Superoxide_Dismutase"/>
    <property type="match status" value="1"/>
</dbReference>
<dbReference type="InterPro" id="IPR001424">
    <property type="entry name" value="SOD_Cu_Zn_dom"/>
</dbReference>
<evidence type="ECO:0000256" key="5">
    <source>
        <dbReference type="ARBA" id="ARBA00022723"/>
    </source>
</evidence>
<dbReference type="SUPFAM" id="SSF55008">
    <property type="entry name" value="HMA, heavy metal-associated domain"/>
    <property type="match status" value="1"/>
</dbReference>
<evidence type="ECO:0000256" key="9">
    <source>
        <dbReference type="ARBA" id="ARBA00023157"/>
    </source>
</evidence>
<dbReference type="InterPro" id="IPR036163">
    <property type="entry name" value="HMA_dom_sf"/>
</dbReference>
<dbReference type="InterPro" id="IPR036423">
    <property type="entry name" value="SOD-like_Cu/Zn_dom_sf"/>
</dbReference>
<dbReference type="InterPro" id="IPR024134">
    <property type="entry name" value="SOD_Cu/Zn_/chaperone"/>
</dbReference>
<comment type="cofactor">
    <cofactor evidence="1">
        <name>Zn(2+)</name>
        <dbReference type="ChEBI" id="CHEBI:29105"/>
    </cofactor>
</comment>
<evidence type="ECO:0000256" key="4">
    <source>
        <dbReference type="ARBA" id="ARBA00012682"/>
    </source>
</evidence>
<dbReference type="InterPro" id="IPR006121">
    <property type="entry name" value="HMA_dom"/>
</dbReference>
<dbReference type="Pfam" id="PF00080">
    <property type="entry name" value="Sod_Cu"/>
    <property type="match status" value="1"/>
</dbReference>
<evidence type="ECO:0000313" key="15">
    <source>
        <dbReference type="EMBL" id="JAS57801.1"/>
    </source>
</evidence>
<comment type="similarity">
    <text evidence="3">Belongs to the Cu-Zn superoxide dismutase family.</text>
</comment>
<protein>
    <recommendedName>
        <fullName evidence="12">Extracellular superoxide dismutase [Cu-Zn]</fullName>
        <ecNumber evidence="4">1.15.1.1</ecNumber>
    </recommendedName>
    <alternativeName>
        <fullName evidence="11">Superoxide dismutase copper chaperone</fullName>
    </alternativeName>
</protein>
<evidence type="ECO:0000256" key="11">
    <source>
        <dbReference type="ARBA" id="ARBA00032899"/>
    </source>
</evidence>
<evidence type="ECO:0000256" key="2">
    <source>
        <dbReference type="ARBA" id="ARBA00001973"/>
    </source>
</evidence>
<evidence type="ECO:0000256" key="12">
    <source>
        <dbReference type="ARBA" id="ARBA00072705"/>
    </source>
</evidence>
<evidence type="ECO:0000256" key="10">
    <source>
        <dbReference type="ARBA" id="ARBA00025798"/>
    </source>
</evidence>
<dbReference type="SUPFAM" id="SSF49329">
    <property type="entry name" value="Cu,Zn superoxide dismutase-like"/>
    <property type="match status" value="1"/>
</dbReference>